<reference evidence="2 3" key="2">
    <citation type="submission" date="2007-11" db="EMBL/GenBank/DDBJ databases">
        <authorList>
            <person name="Fulton L."/>
            <person name="Clifton S."/>
            <person name="Fulton B."/>
            <person name="Xu J."/>
            <person name="Minx P."/>
            <person name="Pepin K.H."/>
            <person name="Johnson M."/>
            <person name="Thiruvilangam P."/>
            <person name="Bhonagiri V."/>
            <person name="Nash W.E."/>
            <person name="Mardis E.R."/>
            <person name="Wilson R.K."/>
        </authorList>
    </citation>
    <scope>NUCLEOTIDE SEQUENCE [LARGE SCALE GENOMIC DNA]</scope>
    <source>
        <strain evidence="2 3">ATCC 43183</strain>
    </source>
</reference>
<dbReference type="InterPro" id="IPR052022">
    <property type="entry name" value="26kDa_periplasmic_antigen"/>
</dbReference>
<dbReference type="eggNOG" id="COG2859">
    <property type="taxonomic scope" value="Bacteria"/>
</dbReference>
<dbReference type="HOGENOM" id="CLU_077423_1_0_10"/>
<evidence type="ECO:0000313" key="3">
    <source>
        <dbReference type="Proteomes" id="UP000004713"/>
    </source>
</evidence>
<dbReference type="PANTHER" id="PTHR34387:SF2">
    <property type="entry name" value="SLR1258 PROTEIN"/>
    <property type="match status" value="1"/>
</dbReference>
<reference evidence="2 3" key="1">
    <citation type="submission" date="2007-11" db="EMBL/GenBank/DDBJ databases">
        <title>Draft genome sequence of Bacteroides stercoris(ATCC 43183).</title>
        <authorList>
            <person name="Sudarsanam P."/>
            <person name="Ley R."/>
            <person name="Guruge J."/>
            <person name="Turnbaugh P.J."/>
            <person name="Mahowald M."/>
            <person name="Liep D."/>
            <person name="Gordon J."/>
        </authorList>
    </citation>
    <scope>NUCLEOTIDE SEQUENCE [LARGE SCALE GENOMIC DNA]</scope>
    <source>
        <strain evidence="2 3">ATCC 43183</strain>
    </source>
</reference>
<dbReference type="EMBL" id="ABFZ02000019">
    <property type="protein sequence ID" value="EDS15309.1"/>
    <property type="molecule type" value="Genomic_DNA"/>
</dbReference>
<dbReference type="Proteomes" id="UP000004713">
    <property type="component" value="Unassembled WGS sequence"/>
</dbReference>
<dbReference type="AlphaFoldDB" id="B0NR10"/>
<dbReference type="PANTHER" id="PTHR34387">
    <property type="entry name" value="SLR1258 PROTEIN"/>
    <property type="match status" value="1"/>
</dbReference>
<organism evidence="2 3">
    <name type="scientific">Bacteroides stercoris ATCC 43183</name>
    <dbReference type="NCBI Taxonomy" id="449673"/>
    <lineage>
        <taxon>Bacteria</taxon>
        <taxon>Pseudomonadati</taxon>
        <taxon>Bacteroidota</taxon>
        <taxon>Bacteroidia</taxon>
        <taxon>Bacteroidales</taxon>
        <taxon>Bacteroidaceae</taxon>
        <taxon>Bacteroides</taxon>
    </lineage>
</organism>
<sequence>MINLIKRWIMKTWKVEAAIIAVGMVLLGVIIKWGINDFIDKERIVSVKGLAEMEVPADKVIWPLMYKDIGNDPSLLYANMEQKNKAIVKFLESNGIAKEEISIAPPEVIDMQAERYGNRDIAYRYNATSVITVTSKNVDKVRKLMSEQAELLKQGIAISGGDYRYNVVYEFTGLNDVKPQMIEEATKNARAAAEKFAKDSDSSLGKIRNASQGQFSISDRDANTPYIKSIRVVTTVNYYLRR</sequence>
<evidence type="ECO:0000313" key="2">
    <source>
        <dbReference type="EMBL" id="EDS15309.1"/>
    </source>
</evidence>
<accession>B0NR10</accession>
<evidence type="ECO:0008006" key="4">
    <source>
        <dbReference type="Google" id="ProtNLM"/>
    </source>
</evidence>
<comment type="caution">
    <text evidence="2">The sequence shown here is derived from an EMBL/GenBank/DDBJ whole genome shotgun (WGS) entry which is preliminary data.</text>
</comment>
<feature type="transmembrane region" description="Helical" evidence="1">
    <location>
        <begin position="12"/>
        <end position="35"/>
    </location>
</feature>
<protein>
    <recommendedName>
        <fullName evidence="4">SIMPL domain-containing protein</fullName>
    </recommendedName>
</protein>
<dbReference type="InterPro" id="IPR016907">
    <property type="entry name" value="UCP029033"/>
</dbReference>
<dbReference type="GO" id="GO:0006974">
    <property type="term" value="P:DNA damage response"/>
    <property type="evidence" value="ECO:0007669"/>
    <property type="project" value="TreeGrafter"/>
</dbReference>
<proteinExistence type="predicted"/>
<dbReference type="InterPro" id="IPR007497">
    <property type="entry name" value="SIMPL/DUF541"/>
</dbReference>
<gene>
    <name evidence="2" type="ORF">BACSTE_01810</name>
</gene>
<keyword evidence="1" id="KW-1133">Transmembrane helix</keyword>
<keyword evidence="1" id="KW-0472">Membrane</keyword>
<keyword evidence="1" id="KW-0812">Transmembrane</keyword>
<evidence type="ECO:0000256" key="1">
    <source>
        <dbReference type="SAM" id="Phobius"/>
    </source>
</evidence>
<dbReference type="PIRSF" id="PIRSF029033">
    <property type="entry name" value="UCP029033"/>
    <property type="match status" value="1"/>
</dbReference>
<name>B0NR10_BACSE</name>
<dbReference type="Pfam" id="PF04402">
    <property type="entry name" value="SIMPL"/>
    <property type="match status" value="1"/>
</dbReference>